<dbReference type="AlphaFoldDB" id="A0A3M7Q538"/>
<feature type="transmembrane region" description="Helical" evidence="8">
    <location>
        <begin position="143"/>
        <end position="167"/>
    </location>
</feature>
<accession>A0A3M7Q538</accession>
<name>A0A3M7Q538_BRAPC</name>
<evidence type="ECO:0000256" key="6">
    <source>
        <dbReference type="ARBA" id="ARBA00025718"/>
    </source>
</evidence>
<feature type="region of interest" description="Disordered" evidence="7">
    <location>
        <begin position="348"/>
        <end position="378"/>
    </location>
</feature>
<sequence>MMFGTVMMSNQTSGRQSSLLAAASKHELSESEFSERTCVYARTKHKHCTREPPLPAMPPPSHSVLNMNEPTYDKPQQDTINVQILPMDDNWGETNTTANTADFSDFNDDMTEDATSSQLNFKHHQHSPNHSTYFNSFFLSVQLYYGLISAVLISASSFVTPVLFVLIPKLTTHWYMTECALECEGTLIAIAFKLFILLLGNWTVFVRRPKSPLPRLNELRAVLIFLLAIITFSYWLFYYVRILDVQLSDYYKILQFTGSYVDVLLFVFIISVFVLELRHLEPRYVIKMVRSPDGQCREYSVGSMSIQKAAVCVLEQYYRDFRAYNPWLEMAHKKRAAQLMQLEQINRRGGAGDNADTESVKSRRSARNHRSSKSMDTNYNLSAGDRLFEEYEYEKRLKKRKTRLFQVTEEAFNLIRRDFNAPGSQDSVNCEKKTLMEPYDAAQAVFTSIARDLRRYLRITRQQPFFSRESIVGHLADCISYDMTPRAFLQRFVQGEPICFNERAMLLNEQRLVSEEGHAGDQTWILVSDLALYQSLDNDVMFVLKQNEVSLMCSVKRLPRFNLIEDILDPKRNKFVLKINSETTV</sequence>
<evidence type="ECO:0000313" key="10">
    <source>
        <dbReference type="Proteomes" id="UP000276133"/>
    </source>
</evidence>
<evidence type="ECO:0000313" key="9">
    <source>
        <dbReference type="EMBL" id="RNA06068.1"/>
    </source>
</evidence>
<evidence type="ECO:0000256" key="5">
    <source>
        <dbReference type="ARBA" id="ARBA00023136"/>
    </source>
</evidence>
<feature type="compositionally biased region" description="Basic residues" evidence="7">
    <location>
        <begin position="362"/>
        <end position="372"/>
    </location>
</feature>
<gene>
    <name evidence="9" type="ORF">BpHYR1_032845</name>
</gene>
<comment type="similarity">
    <text evidence="6">Belongs to the Vang family.</text>
</comment>
<feature type="transmembrane region" description="Helical" evidence="8">
    <location>
        <begin position="260"/>
        <end position="280"/>
    </location>
</feature>
<dbReference type="Proteomes" id="UP000276133">
    <property type="component" value="Unassembled WGS sequence"/>
</dbReference>
<keyword evidence="4 8" id="KW-1133">Transmembrane helix</keyword>
<keyword evidence="10" id="KW-1185">Reference proteome</keyword>
<comment type="caution">
    <text evidence="9">The sequence shown here is derived from an EMBL/GenBank/DDBJ whole genome shotgun (WGS) entry which is preliminary data.</text>
</comment>
<evidence type="ECO:0000256" key="1">
    <source>
        <dbReference type="ARBA" id="ARBA00004651"/>
    </source>
</evidence>
<organism evidence="9 10">
    <name type="scientific">Brachionus plicatilis</name>
    <name type="common">Marine rotifer</name>
    <name type="synonym">Brachionus muelleri</name>
    <dbReference type="NCBI Taxonomy" id="10195"/>
    <lineage>
        <taxon>Eukaryota</taxon>
        <taxon>Metazoa</taxon>
        <taxon>Spiralia</taxon>
        <taxon>Gnathifera</taxon>
        <taxon>Rotifera</taxon>
        <taxon>Eurotatoria</taxon>
        <taxon>Monogononta</taxon>
        <taxon>Pseudotrocha</taxon>
        <taxon>Ploima</taxon>
        <taxon>Brachionidae</taxon>
        <taxon>Brachionus</taxon>
    </lineage>
</organism>
<proteinExistence type="inferred from homology"/>
<comment type="subcellular location">
    <subcellularLocation>
        <location evidence="1">Cell membrane</location>
        <topology evidence="1">Multi-pass membrane protein</topology>
    </subcellularLocation>
</comment>
<dbReference type="PANTHER" id="PTHR20886">
    <property type="entry name" value="VANG-LIKE PROTEIN"/>
    <property type="match status" value="1"/>
</dbReference>
<feature type="transmembrane region" description="Helical" evidence="8">
    <location>
        <begin position="219"/>
        <end position="240"/>
    </location>
</feature>
<dbReference type="EMBL" id="REGN01007503">
    <property type="protein sequence ID" value="RNA06068.1"/>
    <property type="molecule type" value="Genomic_DNA"/>
</dbReference>
<evidence type="ECO:0000256" key="8">
    <source>
        <dbReference type="SAM" id="Phobius"/>
    </source>
</evidence>
<reference evidence="9 10" key="1">
    <citation type="journal article" date="2018" name="Sci. Rep.">
        <title>Genomic signatures of local adaptation to the degree of environmental predictability in rotifers.</title>
        <authorList>
            <person name="Franch-Gras L."/>
            <person name="Hahn C."/>
            <person name="Garcia-Roger E.M."/>
            <person name="Carmona M.J."/>
            <person name="Serra M."/>
            <person name="Gomez A."/>
        </authorList>
    </citation>
    <scope>NUCLEOTIDE SEQUENCE [LARGE SCALE GENOMIC DNA]</scope>
    <source>
        <strain evidence="9">HYR1</strain>
    </source>
</reference>
<dbReference type="OrthoDB" id="8887313at2759"/>
<evidence type="ECO:0000256" key="4">
    <source>
        <dbReference type="ARBA" id="ARBA00022989"/>
    </source>
</evidence>
<evidence type="ECO:0000256" key="2">
    <source>
        <dbReference type="ARBA" id="ARBA00022475"/>
    </source>
</evidence>
<dbReference type="GO" id="GO:0005886">
    <property type="term" value="C:plasma membrane"/>
    <property type="evidence" value="ECO:0007669"/>
    <property type="project" value="UniProtKB-SubCell"/>
</dbReference>
<keyword evidence="2" id="KW-1003">Cell membrane</keyword>
<keyword evidence="3 8" id="KW-0812">Transmembrane</keyword>
<evidence type="ECO:0000256" key="3">
    <source>
        <dbReference type="ARBA" id="ARBA00022692"/>
    </source>
</evidence>
<dbReference type="InterPro" id="IPR009539">
    <property type="entry name" value="VANGL"/>
</dbReference>
<dbReference type="Pfam" id="PF06638">
    <property type="entry name" value="Strabismus"/>
    <property type="match status" value="1"/>
</dbReference>
<feature type="transmembrane region" description="Helical" evidence="8">
    <location>
        <begin position="187"/>
        <end position="207"/>
    </location>
</feature>
<keyword evidence="5 8" id="KW-0472">Membrane</keyword>
<dbReference type="STRING" id="10195.A0A3M7Q538"/>
<protein>
    <submittedName>
        <fullName evidence="9">Vang 1</fullName>
    </submittedName>
</protein>
<evidence type="ECO:0000256" key="7">
    <source>
        <dbReference type="SAM" id="MobiDB-lite"/>
    </source>
</evidence>